<accession>A0AAW5PHS2</accession>
<feature type="domain" description="Outer membrane protein assembly factor BamE" evidence="4">
    <location>
        <begin position="34"/>
        <end position="104"/>
    </location>
</feature>
<sequence>MRATTLAFALLIAAPLALAAPPAHANPFGAYTTGTEITQQQLDAAEVGKTTQEDVRGAFGAPSRREQLGDTQVWYYDFVKIKSFGKNVQEATVFEFGKTGVLSAKSKTNAVGKTGNPLIDAANGK</sequence>
<evidence type="ECO:0000256" key="3">
    <source>
        <dbReference type="SAM" id="SignalP"/>
    </source>
</evidence>
<feature type="chain" id="PRO_5043621964" evidence="3">
    <location>
        <begin position="26"/>
        <end position="125"/>
    </location>
</feature>
<dbReference type="GO" id="GO:0019867">
    <property type="term" value="C:outer membrane"/>
    <property type="evidence" value="ECO:0007669"/>
    <property type="project" value="InterPro"/>
</dbReference>
<dbReference type="Gene3D" id="3.30.1450.10">
    <property type="match status" value="1"/>
</dbReference>
<keyword evidence="1 3" id="KW-0732">Signal</keyword>
<dbReference type="RefSeq" id="WP_123729166.1">
    <property type="nucleotide sequence ID" value="NZ_JANUEK010000005.1"/>
</dbReference>
<evidence type="ECO:0000259" key="4">
    <source>
        <dbReference type="Pfam" id="PF04355"/>
    </source>
</evidence>
<dbReference type="AlphaFoldDB" id="A0AAW5PHS2"/>
<evidence type="ECO:0000256" key="1">
    <source>
        <dbReference type="ARBA" id="ARBA00022729"/>
    </source>
</evidence>
<comment type="caution">
    <text evidence="5">The sequence shown here is derived from an EMBL/GenBank/DDBJ whole genome shotgun (WGS) entry which is preliminary data.</text>
</comment>
<evidence type="ECO:0000256" key="2">
    <source>
        <dbReference type="ARBA" id="ARBA00023136"/>
    </source>
</evidence>
<dbReference type="InterPro" id="IPR007450">
    <property type="entry name" value="BamE_dom"/>
</dbReference>
<dbReference type="Pfam" id="PF04355">
    <property type="entry name" value="BamE"/>
    <property type="match status" value="1"/>
</dbReference>
<name>A0AAW5PHS2_9GAMM</name>
<gene>
    <name evidence="5" type="ORF">M2412_002255</name>
</gene>
<organism evidence="5 6">
    <name type="scientific">Stenotrophomonas rhizophila</name>
    <dbReference type="NCBI Taxonomy" id="216778"/>
    <lineage>
        <taxon>Bacteria</taxon>
        <taxon>Pseudomonadati</taxon>
        <taxon>Pseudomonadota</taxon>
        <taxon>Gammaproteobacteria</taxon>
        <taxon>Lysobacterales</taxon>
        <taxon>Lysobacteraceae</taxon>
        <taxon>Stenotrophomonas</taxon>
    </lineage>
</organism>
<evidence type="ECO:0000313" key="5">
    <source>
        <dbReference type="EMBL" id="MCS4280262.1"/>
    </source>
</evidence>
<protein>
    <submittedName>
        <fullName evidence="5">Outer membrane protein assembly factor BamE (Lipoprotein component of BamABCDE complex)</fullName>
    </submittedName>
</protein>
<feature type="signal peptide" evidence="3">
    <location>
        <begin position="1"/>
        <end position="25"/>
    </location>
</feature>
<dbReference type="Proteomes" id="UP001320691">
    <property type="component" value="Unassembled WGS sequence"/>
</dbReference>
<dbReference type="EMBL" id="JANUEK010000005">
    <property type="protein sequence ID" value="MCS4280262.1"/>
    <property type="molecule type" value="Genomic_DNA"/>
</dbReference>
<reference evidence="5" key="1">
    <citation type="submission" date="2022-08" db="EMBL/GenBank/DDBJ databases">
        <title>Genomic analyses of the natural microbiome of Caenorhabditis elegans.</title>
        <authorList>
            <person name="Samuel B."/>
        </authorList>
    </citation>
    <scope>NUCLEOTIDE SEQUENCE</scope>
    <source>
        <strain evidence="5">BIGb0277</strain>
    </source>
</reference>
<evidence type="ECO:0000313" key="6">
    <source>
        <dbReference type="Proteomes" id="UP001320691"/>
    </source>
</evidence>
<keyword evidence="2" id="KW-0472">Membrane</keyword>
<proteinExistence type="predicted"/>
<dbReference type="InterPro" id="IPR037873">
    <property type="entry name" value="BamE-like"/>
</dbReference>